<evidence type="ECO:0000256" key="4">
    <source>
        <dbReference type="ARBA" id="ARBA00048819"/>
    </source>
</evidence>
<dbReference type="SUPFAM" id="SSF55931">
    <property type="entry name" value="Glutamine synthetase/guanido kinase"/>
    <property type="match status" value="1"/>
</dbReference>
<dbReference type="RefSeq" id="WP_344063435.1">
    <property type="nucleotide sequence ID" value="NZ_BAAAPU010000007.1"/>
</dbReference>
<keyword evidence="3 5" id="KW-0067">ATP-binding</keyword>
<protein>
    <recommendedName>
        <fullName evidence="5">Putative glutamate--cysteine ligase 2</fullName>
        <ecNumber evidence="5">6.3.2.2</ecNumber>
    </recommendedName>
    <alternativeName>
        <fullName evidence="5">Gamma-glutamylcysteine synthetase 2</fullName>
        <shortName evidence="5">GCS 2</shortName>
        <shortName evidence="5">Gamma-GCS 2</shortName>
    </alternativeName>
</protein>
<dbReference type="Pfam" id="PF04107">
    <property type="entry name" value="GCS2"/>
    <property type="match status" value="1"/>
</dbReference>
<dbReference type="GO" id="GO:0016874">
    <property type="term" value="F:ligase activity"/>
    <property type="evidence" value="ECO:0007669"/>
    <property type="project" value="UniProtKB-KW"/>
</dbReference>
<evidence type="ECO:0000256" key="5">
    <source>
        <dbReference type="HAMAP-Rule" id="MF_01609"/>
    </source>
</evidence>
<evidence type="ECO:0000256" key="1">
    <source>
        <dbReference type="ARBA" id="ARBA00022598"/>
    </source>
</evidence>
<dbReference type="Gene3D" id="3.30.590.20">
    <property type="match status" value="1"/>
</dbReference>
<dbReference type="EC" id="6.3.2.2" evidence="5"/>
<dbReference type="PANTHER" id="PTHR36510">
    <property type="entry name" value="GLUTAMATE--CYSTEINE LIGASE 2-RELATED"/>
    <property type="match status" value="1"/>
</dbReference>
<comment type="catalytic activity">
    <reaction evidence="4 5">
        <text>L-cysteine + L-glutamate + ATP = gamma-L-glutamyl-L-cysteine + ADP + phosphate + H(+)</text>
        <dbReference type="Rhea" id="RHEA:13285"/>
        <dbReference type="ChEBI" id="CHEBI:15378"/>
        <dbReference type="ChEBI" id="CHEBI:29985"/>
        <dbReference type="ChEBI" id="CHEBI:30616"/>
        <dbReference type="ChEBI" id="CHEBI:35235"/>
        <dbReference type="ChEBI" id="CHEBI:43474"/>
        <dbReference type="ChEBI" id="CHEBI:58173"/>
        <dbReference type="ChEBI" id="CHEBI:456216"/>
        <dbReference type="EC" id="6.3.2.2"/>
    </reaction>
</comment>
<sequence>MTDLTLSHPSPEVTFAPSAGRTLGVEWELGLLDPVTLDLTSRADELLAQANAADDDTHARPTKSRSTVTKELLRNTVEIVTGVCENAQEASADLTGGLHMVQAAAAELGILLYGGGAHPFARWEDQQVTEGQRYATLIDRTQWWGRQMVIFGVHVHVGVTSAAKVWPLINALLTYHPHLTALSASSPYGSGADTGYASNRTMLFQQLPTAGLPFQFETWAQYRRYLHDVHTTGVITDASELRWDIRPSLRLGTIEVRACDGLSRLADVAAVSAFVHCLVAYLEDQLDGGVLDRPLPPWHVQENKWRAARYGLDAIVIRDADNTEVHVVDDIHELLEQLQPTASRLGCTRELAGIEDILRDGAGYQRMRDAVATEGAGDLRAAVKAMLVTPGGSVSDR</sequence>
<reference evidence="6 7" key="1">
    <citation type="journal article" date="2019" name="Int. J. Syst. Evol. Microbiol.">
        <title>The Global Catalogue of Microorganisms (GCM) 10K type strain sequencing project: providing services to taxonomists for standard genome sequencing and annotation.</title>
        <authorList>
            <consortium name="The Broad Institute Genomics Platform"/>
            <consortium name="The Broad Institute Genome Sequencing Center for Infectious Disease"/>
            <person name="Wu L."/>
            <person name="Ma J."/>
        </authorList>
    </citation>
    <scope>NUCLEOTIDE SEQUENCE [LARGE SCALE GENOMIC DNA]</scope>
    <source>
        <strain evidence="6 7">JCM 15628</strain>
    </source>
</reference>
<evidence type="ECO:0000313" key="6">
    <source>
        <dbReference type="EMBL" id="GAA1984530.1"/>
    </source>
</evidence>
<dbReference type="InterPro" id="IPR014746">
    <property type="entry name" value="Gln_synth/guanido_kin_cat_dom"/>
</dbReference>
<accession>A0ABN2SE54</accession>
<keyword evidence="7" id="KW-1185">Reference proteome</keyword>
<dbReference type="InterPro" id="IPR006336">
    <property type="entry name" value="GCS2"/>
</dbReference>
<gene>
    <name evidence="6" type="ORF">GCM10009817_27470</name>
</gene>
<keyword evidence="2 5" id="KW-0547">Nucleotide-binding</keyword>
<dbReference type="NCBIfam" id="NF010044">
    <property type="entry name" value="PRK13517.1-4"/>
    <property type="match status" value="1"/>
</dbReference>
<comment type="similarity">
    <text evidence="5">Belongs to the glutamate--cysteine ligase type 2 family. YbdK subfamily.</text>
</comment>
<keyword evidence="1 5" id="KW-0436">Ligase</keyword>
<comment type="caution">
    <text evidence="6">The sequence shown here is derived from an EMBL/GenBank/DDBJ whole genome shotgun (WGS) entry which is preliminary data.</text>
</comment>
<proteinExistence type="inferred from homology"/>
<dbReference type="NCBIfam" id="TIGR02050">
    <property type="entry name" value="gshA_cyan_rel"/>
    <property type="match status" value="1"/>
</dbReference>
<evidence type="ECO:0000256" key="2">
    <source>
        <dbReference type="ARBA" id="ARBA00022741"/>
    </source>
</evidence>
<dbReference type="PANTHER" id="PTHR36510:SF1">
    <property type="entry name" value="GLUTAMATE--CYSTEINE LIGASE 2-RELATED"/>
    <property type="match status" value="1"/>
</dbReference>
<name>A0ABN2SE54_9MICO</name>
<dbReference type="NCBIfam" id="NF010042">
    <property type="entry name" value="PRK13517.1-2"/>
    <property type="match status" value="1"/>
</dbReference>
<evidence type="ECO:0000313" key="7">
    <source>
        <dbReference type="Proteomes" id="UP001500013"/>
    </source>
</evidence>
<dbReference type="InterPro" id="IPR011793">
    <property type="entry name" value="YbdK"/>
</dbReference>
<organism evidence="6 7">
    <name type="scientific">Terrabacter lapilli</name>
    <dbReference type="NCBI Taxonomy" id="436231"/>
    <lineage>
        <taxon>Bacteria</taxon>
        <taxon>Bacillati</taxon>
        <taxon>Actinomycetota</taxon>
        <taxon>Actinomycetes</taxon>
        <taxon>Micrococcales</taxon>
        <taxon>Intrasporangiaceae</taxon>
        <taxon>Terrabacter</taxon>
    </lineage>
</organism>
<comment type="function">
    <text evidence="5">ATP-dependent carboxylate-amine ligase which exhibits weak glutamate--cysteine ligase activity.</text>
</comment>
<dbReference type="HAMAP" id="MF_01609">
    <property type="entry name" value="Glu_cys_ligase_2"/>
    <property type="match status" value="1"/>
</dbReference>
<evidence type="ECO:0000256" key="3">
    <source>
        <dbReference type="ARBA" id="ARBA00022840"/>
    </source>
</evidence>
<dbReference type="Proteomes" id="UP001500013">
    <property type="component" value="Unassembled WGS sequence"/>
</dbReference>
<dbReference type="EMBL" id="BAAAPU010000007">
    <property type="protein sequence ID" value="GAA1984530.1"/>
    <property type="molecule type" value="Genomic_DNA"/>
</dbReference>
<dbReference type="InterPro" id="IPR050141">
    <property type="entry name" value="GCL_type2/YbdK_subfam"/>
</dbReference>